<reference evidence="1" key="1">
    <citation type="submission" date="2011-02" db="EMBL/GenBank/DDBJ databases">
        <title>The genome of the leaf-cutting ant Acromyrmex echinatior suggests key adaptations to social evolution and fungus farming.</title>
        <authorList>
            <person name="Nygaard S."/>
            <person name="Zhang G."/>
        </authorList>
    </citation>
    <scope>NUCLEOTIDE SEQUENCE</scope>
</reference>
<dbReference type="InParanoid" id="F4WVC2"/>
<protein>
    <submittedName>
        <fullName evidence="1">Uncharacterized protein</fullName>
    </submittedName>
</protein>
<sequence length="92" mass="9983">MPHHNCVFSARSMVKEIHLDEGQSPSLPHSDILLLKRRSSRHSRAVRALGAFETRANVAGDHVVRSPYRPPALTAALIGPAGHVTARNVSSD</sequence>
<name>F4WVC2_ACREC</name>
<keyword evidence="2" id="KW-1185">Reference proteome</keyword>
<evidence type="ECO:0000313" key="2">
    <source>
        <dbReference type="Proteomes" id="UP000007755"/>
    </source>
</evidence>
<organism evidence="2">
    <name type="scientific">Acromyrmex echinatior</name>
    <name type="common">Panamanian leafcutter ant</name>
    <name type="synonym">Acromyrmex octospinosus echinatior</name>
    <dbReference type="NCBI Taxonomy" id="103372"/>
    <lineage>
        <taxon>Eukaryota</taxon>
        <taxon>Metazoa</taxon>
        <taxon>Ecdysozoa</taxon>
        <taxon>Arthropoda</taxon>
        <taxon>Hexapoda</taxon>
        <taxon>Insecta</taxon>
        <taxon>Pterygota</taxon>
        <taxon>Neoptera</taxon>
        <taxon>Endopterygota</taxon>
        <taxon>Hymenoptera</taxon>
        <taxon>Apocrita</taxon>
        <taxon>Aculeata</taxon>
        <taxon>Formicoidea</taxon>
        <taxon>Formicidae</taxon>
        <taxon>Myrmicinae</taxon>
        <taxon>Acromyrmex</taxon>
    </lineage>
</organism>
<proteinExistence type="predicted"/>
<dbReference type="AlphaFoldDB" id="F4WVC2"/>
<evidence type="ECO:0000313" key="1">
    <source>
        <dbReference type="EMBL" id="EGI61888.1"/>
    </source>
</evidence>
<dbReference type="Proteomes" id="UP000007755">
    <property type="component" value="Unassembled WGS sequence"/>
</dbReference>
<dbReference type="EMBL" id="GL888384">
    <property type="protein sequence ID" value="EGI61888.1"/>
    <property type="molecule type" value="Genomic_DNA"/>
</dbReference>
<accession>F4WVC2</accession>
<gene>
    <name evidence="1" type="ORF">G5I_09789</name>
</gene>